<proteinExistence type="predicted"/>
<dbReference type="AlphaFoldDB" id="A0A1F8GRP5"/>
<reference evidence="1 2" key="1">
    <citation type="journal article" date="2016" name="Nat. Commun.">
        <title>Thousands of microbial genomes shed light on interconnected biogeochemical processes in an aquifer system.</title>
        <authorList>
            <person name="Anantharaman K."/>
            <person name="Brown C.T."/>
            <person name="Hug L.A."/>
            <person name="Sharon I."/>
            <person name="Castelle C.J."/>
            <person name="Probst A.J."/>
            <person name="Thomas B.C."/>
            <person name="Singh A."/>
            <person name="Wilkins M.J."/>
            <person name="Karaoz U."/>
            <person name="Brodie E.L."/>
            <person name="Williams K.H."/>
            <person name="Hubbard S.S."/>
            <person name="Banfield J.F."/>
        </authorList>
    </citation>
    <scope>NUCLEOTIDE SEQUENCE [LARGE SCALE GENOMIC DNA]</scope>
</reference>
<evidence type="ECO:0000313" key="1">
    <source>
        <dbReference type="EMBL" id="OGN27326.1"/>
    </source>
</evidence>
<organism evidence="1 2">
    <name type="scientific">Candidatus Yanofskybacteria bacterium RIFCSPLOWO2_01_FULL_49_17</name>
    <dbReference type="NCBI Taxonomy" id="1802700"/>
    <lineage>
        <taxon>Bacteria</taxon>
        <taxon>Candidatus Yanofskyibacteriota</taxon>
    </lineage>
</organism>
<protein>
    <submittedName>
        <fullName evidence="1">Uncharacterized protein</fullName>
    </submittedName>
</protein>
<dbReference type="EMBL" id="MGKO01000013">
    <property type="protein sequence ID" value="OGN27326.1"/>
    <property type="molecule type" value="Genomic_DNA"/>
</dbReference>
<sequence>MGLFNFFGNKKMELSEFIPKFLQTIVSSKVLHDIPPDQFSATEIEKIYKELRLLRYILFYFFVSDSAKSGYIDGLTPQNKEIIDTIFDRSLEPLLLAGNSMDTLGEIKIALQDYKSVADSKSYKDYAEKGYFYVVAHCLERCGYKMPPERKNNVDPVTKEEGVFDMVNQTYLAMQEAFAKTVRNYPVYFESNKV</sequence>
<name>A0A1F8GRP5_9BACT</name>
<accession>A0A1F8GRP5</accession>
<dbReference type="Proteomes" id="UP000178444">
    <property type="component" value="Unassembled WGS sequence"/>
</dbReference>
<comment type="caution">
    <text evidence="1">The sequence shown here is derived from an EMBL/GenBank/DDBJ whole genome shotgun (WGS) entry which is preliminary data.</text>
</comment>
<gene>
    <name evidence="1" type="ORF">A2941_00515</name>
</gene>
<evidence type="ECO:0000313" key="2">
    <source>
        <dbReference type="Proteomes" id="UP000178444"/>
    </source>
</evidence>